<sequence length="118" mass="13781">MHDNKWEESGDWRDSPFLIVLSEYVSKNVGMPTDMGTLIAYVLLLVVTWYVILWATRLMISLIWPVIMVVSAYFLFHLLRTYGHEYLLDLFFQALSVLVETALTVIAKSLKFILYILF</sequence>
<dbReference type="OMA" id="MEFILRI"/>
<keyword evidence="1" id="KW-1133">Transmembrane helix</keyword>
<gene>
    <name evidence="2" type="primary">Dgri\GH20860</name>
    <name evidence="2" type="ORF">Dgri_GH20860</name>
</gene>
<keyword evidence="1" id="KW-0812">Transmembrane</keyword>
<feature type="transmembrane region" description="Helical" evidence="1">
    <location>
        <begin position="91"/>
        <end position="117"/>
    </location>
</feature>
<protein>
    <submittedName>
        <fullName evidence="2">GH20860</fullName>
    </submittedName>
</protein>
<dbReference type="EMBL" id="CH916367">
    <property type="protein sequence ID" value="EDW00723.1"/>
    <property type="molecule type" value="Genomic_DNA"/>
</dbReference>
<evidence type="ECO:0000256" key="1">
    <source>
        <dbReference type="SAM" id="Phobius"/>
    </source>
</evidence>
<reference evidence="2 3" key="1">
    <citation type="journal article" date="2007" name="Nature">
        <title>Evolution of genes and genomes on the Drosophila phylogeny.</title>
        <authorList>
            <consortium name="Drosophila 12 Genomes Consortium"/>
            <person name="Clark A.G."/>
            <person name="Eisen M.B."/>
            <person name="Smith D.R."/>
            <person name="Bergman C.M."/>
            <person name="Oliver B."/>
            <person name="Markow T.A."/>
            <person name="Kaufman T.C."/>
            <person name="Kellis M."/>
            <person name="Gelbart W."/>
            <person name="Iyer V.N."/>
            <person name="Pollard D.A."/>
            <person name="Sackton T.B."/>
            <person name="Larracuente A.M."/>
            <person name="Singh N.D."/>
            <person name="Abad J.P."/>
            <person name="Abt D.N."/>
            <person name="Adryan B."/>
            <person name="Aguade M."/>
            <person name="Akashi H."/>
            <person name="Anderson W.W."/>
            <person name="Aquadro C.F."/>
            <person name="Ardell D.H."/>
            <person name="Arguello R."/>
            <person name="Artieri C.G."/>
            <person name="Barbash D.A."/>
            <person name="Barker D."/>
            <person name="Barsanti P."/>
            <person name="Batterham P."/>
            <person name="Batzoglou S."/>
            <person name="Begun D."/>
            <person name="Bhutkar A."/>
            <person name="Blanco E."/>
            <person name="Bosak S.A."/>
            <person name="Bradley R.K."/>
            <person name="Brand A.D."/>
            <person name="Brent M.R."/>
            <person name="Brooks A.N."/>
            <person name="Brown R.H."/>
            <person name="Butlin R.K."/>
            <person name="Caggese C."/>
            <person name="Calvi B.R."/>
            <person name="Bernardo de Carvalho A."/>
            <person name="Caspi A."/>
            <person name="Castrezana S."/>
            <person name="Celniker S.E."/>
            <person name="Chang J.L."/>
            <person name="Chapple C."/>
            <person name="Chatterji S."/>
            <person name="Chinwalla A."/>
            <person name="Civetta A."/>
            <person name="Clifton S.W."/>
            <person name="Comeron J.M."/>
            <person name="Costello J.C."/>
            <person name="Coyne J.A."/>
            <person name="Daub J."/>
            <person name="David R.G."/>
            <person name="Delcher A.L."/>
            <person name="Delehaunty K."/>
            <person name="Do C.B."/>
            <person name="Ebling H."/>
            <person name="Edwards K."/>
            <person name="Eickbush T."/>
            <person name="Evans J.D."/>
            <person name="Filipski A."/>
            <person name="Findeiss S."/>
            <person name="Freyhult E."/>
            <person name="Fulton L."/>
            <person name="Fulton R."/>
            <person name="Garcia A.C."/>
            <person name="Gardiner A."/>
            <person name="Garfield D.A."/>
            <person name="Garvin B.E."/>
            <person name="Gibson G."/>
            <person name="Gilbert D."/>
            <person name="Gnerre S."/>
            <person name="Godfrey J."/>
            <person name="Good R."/>
            <person name="Gotea V."/>
            <person name="Gravely B."/>
            <person name="Greenberg A.J."/>
            <person name="Griffiths-Jones S."/>
            <person name="Gross S."/>
            <person name="Guigo R."/>
            <person name="Gustafson E.A."/>
            <person name="Haerty W."/>
            <person name="Hahn M.W."/>
            <person name="Halligan D.L."/>
            <person name="Halpern A.L."/>
            <person name="Halter G.M."/>
            <person name="Han M.V."/>
            <person name="Heger A."/>
            <person name="Hillier L."/>
            <person name="Hinrichs A.S."/>
            <person name="Holmes I."/>
            <person name="Hoskins R.A."/>
            <person name="Hubisz M.J."/>
            <person name="Hultmark D."/>
            <person name="Huntley M.A."/>
            <person name="Jaffe D.B."/>
            <person name="Jagadeeshan S."/>
            <person name="Jeck W.R."/>
            <person name="Johnson J."/>
            <person name="Jones C.D."/>
            <person name="Jordan W.C."/>
            <person name="Karpen G.H."/>
            <person name="Kataoka E."/>
            <person name="Keightley P.D."/>
            <person name="Kheradpour P."/>
            <person name="Kirkness E.F."/>
            <person name="Koerich L.B."/>
            <person name="Kristiansen K."/>
            <person name="Kudrna D."/>
            <person name="Kulathinal R.J."/>
            <person name="Kumar S."/>
            <person name="Kwok R."/>
            <person name="Lander E."/>
            <person name="Langley C.H."/>
            <person name="Lapoint R."/>
            <person name="Lazzaro B.P."/>
            <person name="Lee S.J."/>
            <person name="Levesque L."/>
            <person name="Li R."/>
            <person name="Lin C.F."/>
            <person name="Lin M.F."/>
            <person name="Lindblad-Toh K."/>
            <person name="Llopart A."/>
            <person name="Long M."/>
            <person name="Low L."/>
            <person name="Lozovsky E."/>
            <person name="Lu J."/>
            <person name="Luo M."/>
            <person name="Machado C.A."/>
            <person name="Makalowski W."/>
            <person name="Marzo M."/>
            <person name="Matsuda M."/>
            <person name="Matzkin L."/>
            <person name="McAllister B."/>
            <person name="McBride C.S."/>
            <person name="McKernan B."/>
            <person name="McKernan K."/>
            <person name="Mendez-Lago M."/>
            <person name="Minx P."/>
            <person name="Mollenhauer M.U."/>
            <person name="Montooth K."/>
            <person name="Mount S.M."/>
            <person name="Mu X."/>
            <person name="Myers E."/>
            <person name="Negre B."/>
            <person name="Newfeld S."/>
            <person name="Nielsen R."/>
            <person name="Noor M.A."/>
            <person name="O'Grady P."/>
            <person name="Pachter L."/>
            <person name="Papaceit M."/>
            <person name="Parisi M.J."/>
            <person name="Parisi M."/>
            <person name="Parts L."/>
            <person name="Pedersen J.S."/>
            <person name="Pesole G."/>
            <person name="Phillippy A.M."/>
            <person name="Ponting C.P."/>
            <person name="Pop M."/>
            <person name="Porcelli D."/>
            <person name="Powell J.R."/>
            <person name="Prohaska S."/>
            <person name="Pruitt K."/>
            <person name="Puig M."/>
            <person name="Quesneville H."/>
            <person name="Ram K.R."/>
            <person name="Rand D."/>
            <person name="Rasmussen M.D."/>
            <person name="Reed L.K."/>
            <person name="Reenan R."/>
            <person name="Reily A."/>
            <person name="Remington K.A."/>
            <person name="Rieger T.T."/>
            <person name="Ritchie M.G."/>
            <person name="Robin C."/>
            <person name="Rogers Y.H."/>
            <person name="Rohde C."/>
            <person name="Rozas J."/>
            <person name="Rubenfield M.J."/>
            <person name="Ruiz A."/>
            <person name="Russo S."/>
            <person name="Salzberg S.L."/>
            <person name="Sanchez-Gracia A."/>
            <person name="Saranga D.J."/>
            <person name="Sato H."/>
            <person name="Schaeffer S.W."/>
            <person name="Schatz M.C."/>
            <person name="Schlenke T."/>
            <person name="Schwartz R."/>
            <person name="Segarra C."/>
            <person name="Singh R.S."/>
            <person name="Sirot L."/>
            <person name="Sirota M."/>
            <person name="Sisneros N.B."/>
            <person name="Smith C.D."/>
            <person name="Smith T.F."/>
            <person name="Spieth J."/>
            <person name="Stage D.E."/>
            <person name="Stark A."/>
            <person name="Stephan W."/>
            <person name="Strausberg R.L."/>
            <person name="Strempel S."/>
            <person name="Sturgill D."/>
            <person name="Sutton G."/>
            <person name="Sutton G.G."/>
            <person name="Tao W."/>
            <person name="Teichmann S."/>
            <person name="Tobari Y.N."/>
            <person name="Tomimura Y."/>
            <person name="Tsolas J.M."/>
            <person name="Valente V.L."/>
            <person name="Venter E."/>
            <person name="Venter J.C."/>
            <person name="Vicario S."/>
            <person name="Vieira F.G."/>
            <person name="Vilella A.J."/>
            <person name="Villasante A."/>
            <person name="Walenz B."/>
            <person name="Wang J."/>
            <person name="Wasserman M."/>
            <person name="Watts T."/>
            <person name="Wilson D."/>
            <person name="Wilson R.K."/>
            <person name="Wing R.A."/>
            <person name="Wolfner M.F."/>
            <person name="Wong A."/>
            <person name="Wong G.K."/>
            <person name="Wu C.I."/>
            <person name="Wu G."/>
            <person name="Yamamoto D."/>
            <person name="Yang H.P."/>
            <person name="Yang S.P."/>
            <person name="Yorke J.A."/>
            <person name="Yoshida K."/>
            <person name="Zdobnov E."/>
            <person name="Zhang P."/>
            <person name="Zhang Y."/>
            <person name="Zimin A.V."/>
            <person name="Baldwin J."/>
            <person name="Abdouelleil A."/>
            <person name="Abdulkadir J."/>
            <person name="Abebe A."/>
            <person name="Abera B."/>
            <person name="Abreu J."/>
            <person name="Acer S.C."/>
            <person name="Aftuck L."/>
            <person name="Alexander A."/>
            <person name="An P."/>
            <person name="Anderson E."/>
            <person name="Anderson S."/>
            <person name="Arachi H."/>
            <person name="Azer M."/>
            <person name="Bachantsang P."/>
            <person name="Barry A."/>
            <person name="Bayul T."/>
            <person name="Berlin A."/>
            <person name="Bessette D."/>
            <person name="Bloom T."/>
            <person name="Blye J."/>
            <person name="Boguslavskiy L."/>
            <person name="Bonnet C."/>
            <person name="Boukhgalter B."/>
            <person name="Bourzgui I."/>
            <person name="Brown A."/>
            <person name="Cahill P."/>
            <person name="Channer S."/>
            <person name="Cheshatsang Y."/>
            <person name="Chuda L."/>
            <person name="Citroen M."/>
            <person name="Collymore A."/>
            <person name="Cooke P."/>
            <person name="Costello M."/>
            <person name="D'Aco K."/>
            <person name="Daza R."/>
            <person name="De Haan G."/>
            <person name="DeGray S."/>
            <person name="DeMaso C."/>
            <person name="Dhargay N."/>
            <person name="Dooley K."/>
            <person name="Dooley E."/>
            <person name="Doricent M."/>
            <person name="Dorje P."/>
            <person name="Dorjee K."/>
            <person name="Dupes A."/>
            <person name="Elong R."/>
            <person name="Falk J."/>
            <person name="Farina A."/>
            <person name="Faro S."/>
            <person name="Ferguson D."/>
            <person name="Fisher S."/>
            <person name="Foley C.D."/>
            <person name="Franke A."/>
            <person name="Friedrich D."/>
            <person name="Gadbois L."/>
            <person name="Gearin G."/>
            <person name="Gearin C.R."/>
            <person name="Giannoukos G."/>
            <person name="Goode T."/>
            <person name="Graham J."/>
            <person name="Grandbois E."/>
            <person name="Grewal S."/>
            <person name="Gyaltsen K."/>
            <person name="Hafez N."/>
            <person name="Hagos B."/>
            <person name="Hall J."/>
            <person name="Henson C."/>
            <person name="Hollinger A."/>
            <person name="Honan T."/>
            <person name="Huard M.D."/>
            <person name="Hughes L."/>
            <person name="Hurhula B."/>
            <person name="Husby M.E."/>
            <person name="Kamat A."/>
            <person name="Kanga B."/>
            <person name="Kashin S."/>
            <person name="Khazanovich D."/>
            <person name="Kisner P."/>
            <person name="Lance K."/>
            <person name="Lara M."/>
            <person name="Lee W."/>
            <person name="Lennon N."/>
            <person name="Letendre F."/>
            <person name="LeVine R."/>
            <person name="Lipovsky A."/>
            <person name="Liu X."/>
            <person name="Liu J."/>
            <person name="Liu S."/>
            <person name="Lokyitsang T."/>
            <person name="Lokyitsang Y."/>
            <person name="Lubonja R."/>
            <person name="Lui A."/>
            <person name="MacDonald P."/>
            <person name="Magnisalis V."/>
            <person name="Maru K."/>
            <person name="Matthews C."/>
            <person name="McCusker W."/>
            <person name="McDonough S."/>
            <person name="Mehta T."/>
            <person name="Meldrim J."/>
            <person name="Meneus L."/>
            <person name="Mihai O."/>
            <person name="Mihalev A."/>
            <person name="Mihova T."/>
            <person name="Mittelman R."/>
            <person name="Mlenga V."/>
            <person name="Montmayeur A."/>
            <person name="Mulrain L."/>
            <person name="Navidi A."/>
            <person name="Naylor J."/>
            <person name="Negash T."/>
            <person name="Nguyen T."/>
            <person name="Nguyen N."/>
            <person name="Nicol R."/>
            <person name="Norbu C."/>
            <person name="Norbu N."/>
            <person name="Novod N."/>
            <person name="O'Neill B."/>
            <person name="Osman S."/>
            <person name="Markiewicz E."/>
            <person name="Oyono O.L."/>
            <person name="Patti C."/>
            <person name="Phunkhang P."/>
            <person name="Pierre F."/>
            <person name="Priest M."/>
            <person name="Raghuraman S."/>
            <person name="Rege F."/>
            <person name="Reyes R."/>
            <person name="Rise C."/>
            <person name="Rogov P."/>
            <person name="Ross K."/>
            <person name="Ryan E."/>
            <person name="Settipalli S."/>
            <person name="Shea T."/>
            <person name="Sherpa N."/>
            <person name="Shi L."/>
            <person name="Shih D."/>
            <person name="Sparrow T."/>
            <person name="Spaulding J."/>
            <person name="Stalker J."/>
            <person name="Stange-Thomann N."/>
            <person name="Stavropoulos S."/>
            <person name="Stone C."/>
            <person name="Strader C."/>
            <person name="Tesfaye S."/>
            <person name="Thomson T."/>
            <person name="Thoulutsang Y."/>
            <person name="Thoulutsang D."/>
            <person name="Topham K."/>
            <person name="Topping I."/>
            <person name="Tsamla T."/>
            <person name="Vassiliev H."/>
            <person name="Vo A."/>
            <person name="Wangchuk T."/>
            <person name="Wangdi T."/>
            <person name="Weiand M."/>
            <person name="Wilkinson J."/>
            <person name="Wilson A."/>
            <person name="Yadav S."/>
            <person name="Young G."/>
            <person name="Yu Q."/>
            <person name="Zembek L."/>
            <person name="Zhong D."/>
            <person name="Zimmer A."/>
            <person name="Zwirko Z."/>
            <person name="Jaffe D.B."/>
            <person name="Alvarez P."/>
            <person name="Brockman W."/>
            <person name="Butler J."/>
            <person name="Chin C."/>
            <person name="Gnerre S."/>
            <person name="Grabherr M."/>
            <person name="Kleber M."/>
            <person name="Mauceli E."/>
            <person name="MacCallum I."/>
        </authorList>
    </citation>
    <scope>NUCLEOTIDE SEQUENCE [LARGE SCALE GENOMIC DNA]</scope>
    <source>
        <strain evidence="3">Tucson 15287-2541.00</strain>
    </source>
</reference>
<feature type="transmembrane region" description="Helical" evidence="1">
    <location>
        <begin position="62"/>
        <end position="79"/>
    </location>
</feature>
<evidence type="ECO:0000313" key="2">
    <source>
        <dbReference type="EMBL" id="EDW00723.1"/>
    </source>
</evidence>
<name>B4J5G0_DROGR</name>
<dbReference type="InParanoid" id="B4J5G0"/>
<feature type="transmembrane region" description="Helical" evidence="1">
    <location>
        <begin position="38"/>
        <end position="55"/>
    </location>
</feature>
<dbReference type="PhylomeDB" id="B4J5G0"/>
<dbReference type="eggNOG" id="ENOG502TCHY">
    <property type="taxonomic scope" value="Eukaryota"/>
</dbReference>
<accession>B4J5G0</accession>
<keyword evidence="3" id="KW-1185">Reference proteome</keyword>
<dbReference type="HOGENOM" id="CLU_161577_0_0_1"/>
<keyword evidence="1" id="KW-0472">Membrane</keyword>
<dbReference type="AlphaFoldDB" id="B4J5G0"/>
<dbReference type="Proteomes" id="UP000001070">
    <property type="component" value="Unassembled WGS sequence"/>
</dbReference>
<evidence type="ECO:0000313" key="3">
    <source>
        <dbReference type="Proteomes" id="UP000001070"/>
    </source>
</evidence>
<organism evidence="3">
    <name type="scientific">Drosophila grimshawi</name>
    <name type="common">Hawaiian fruit fly</name>
    <name type="synonym">Idiomyia grimshawi</name>
    <dbReference type="NCBI Taxonomy" id="7222"/>
    <lineage>
        <taxon>Eukaryota</taxon>
        <taxon>Metazoa</taxon>
        <taxon>Ecdysozoa</taxon>
        <taxon>Arthropoda</taxon>
        <taxon>Hexapoda</taxon>
        <taxon>Insecta</taxon>
        <taxon>Pterygota</taxon>
        <taxon>Neoptera</taxon>
        <taxon>Endopterygota</taxon>
        <taxon>Diptera</taxon>
        <taxon>Brachycera</taxon>
        <taxon>Muscomorpha</taxon>
        <taxon>Ephydroidea</taxon>
        <taxon>Drosophilidae</taxon>
        <taxon>Drosophila</taxon>
        <taxon>Hawaiian Drosophila</taxon>
    </lineage>
</organism>
<proteinExistence type="predicted"/>